<keyword evidence="3" id="KW-1185">Reference proteome</keyword>
<proteinExistence type="predicted"/>
<dbReference type="RefSeq" id="WP_091958254.1">
    <property type="nucleotide sequence ID" value="NZ_FMAI01000008.1"/>
</dbReference>
<reference evidence="3" key="1">
    <citation type="submission" date="2016-08" db="EMBL/GenBank/DDBJ databases">
        <authorList>
            <person name="Varghese N."/>
            <person name="Submissions Spin"/>
        </authorList>
    </citation>
    <scope>NUCLEOTIDE SEQUENCE [LARGE SCALE GENOMIC DNA]</scope>
    <source>
        <strain evidence="3">ERR11</strain>
    </source>
</reference>
<dbReference type="EMBL" id="FMAI01000008">
    <property type="protein sequence ID" value="SCB40367.1"/>
    <property type="molecule type" value="Genomic_DNA"/>
</dbReference>
<dbReference type="Proteomes" id="UP000199184">
    <property type="component" value="Unassembled WGS sequence"/>
</dbReference>
<accession>A0A1C3WJY1</accession>
<evidence type="ECO:0000256" key="1">
    <source>
        <dbReference type="SAM" id="Coils"/>
    </source>
</evidence>
<evidence type="ECO:0000313" key="3">
    <source>
        <dbReference type="Proteomes" id="UP000199184"/>
    </source>
</evidence>
<feature type="coiled-coil region" evidence="1">
    <location>
        <begin position="270"/>
        <end position="297"/>
    </location>
</feature>
<organism evidence="2 3">
    <name type="scientific">Bradyrhizobium shewense</name>
    <dbReference type="NCBI Taxonomy" id="1761772"/>
    <lineage>
        <taxon>Bacteria</taxon>
        <taxon>Pseudomonadati</taxon>
        <taxon>Pseudomonadota</taxon>
        <taxon>Alphaproteobacteria</taxon>
        <taxon>Hyphomicrobiales</taxon>
        <taxon>Nitrobacteraceae</taxon>
        <taxon>Bradyrhizobium</taxon>
    </lineage>
</organism>
<evidence type="ECO:0000313" key="2">
    <source>
        <dbReference type="EMBL" id="SCB40367.1"/>
    </source>
</evidence>
<sequence>MAKKRIFTVGLDLPGDEFESIEFDSDQTLLDADIILFQPTLGVCSFDSSHTYEGRQTLSQRDSFQKPTRISHWHAEIVGAVNAGKLVVVFLKRPTTQFRHADALQRIGRTSLGGPVSSISSYDAVPSLVNVVPKAGRSIRLEKQGAFLKDYWSLVSSMSPYEVEIEVKAASSQVLMRSSAGDRVVGAAINSQEGGSILYLPPISYDEDSFVRDSEEDEDADSAYWTTEALEFGKQLVSRLVALYDGLKQTSARTVAPSWLDHTEYKLAQEQEIEAELLEAAAKIAVLQQHKVELEEQLSKAGALRHLLYEQGKPLEDAVLEAMRIFGFLAYPFVNQESEFDVVFESPEGRCLGEVEGRDSKAINVEKFSQLERNLQEDFAREEITEYAKGVLFGNAFRLMPVQQRGEFFTTKCLSAAKRIGAALVRTPDLFEPAKYLKENSDPSYAEACRKAILSSMGDVVLFPSPANKASALGATRQQTSVVENVR</sequence>
<name>A0A1C3WJY1_9BRAD</name>
<gene>
    <name evidence="2" type="ORF">GA0061098_1008125</name>
</gene>
<dbReference type="AlphaFoldDB" id="A0A1C3WJY1"/>
<keyword evidence="1" id="KW-0175">Coiled coil</keyword>
<protein>
    <submittedName>
        <fullName evidence="2">Uncharacterized protein</fullName>
    </submittedName>
</protein>